<feature type="transmembrane region" description="Helical" evidence="1">
    <location>
        <begin position="52"/>
        <end position="74"/>
    </location>
</feature>
<feature type="non-terminal residue" evidence="2">
    <location>
        <position position="136"/>
    </location>
</feature>
<keyword evidence="1" id="KW-0472">Membrane</keyword>
<evidence type="ECO:0000313" key="3">
    <source>
        <dbReference type="Proteomes" id="UP000193411"/>
    </source>
</evidence>
<comment type="caution">
    <text evidence="2">The sequence shown here is derived from an EMBL/GenBank/DDBJ whole genome shotgun (WGS) entry which is preliminary data.</text>
</comment>
<proteinExistence type="predicted"/>
<sequence length="136" mass="15012">MTLACALDGSGYIVLSSFLYTFLSPVSLLPSFGFGGDMLVCSSLLSLRWCSPSLLCSFSYHVVVFLSHFCYLSAPQEFVSLLEPMGGCHIRHCPARAPAFLTFSISFIFLTYPTPLVPRPPIIRLTDCNHFLGLHL</sequence>
<organism evidence="2 3">
    <name type="scientific">Catenaria anguillulae PL171</name>
    <dbReference type="NCBI Taxonomy" id="765915"/>
    <lineage>
        <taxon>Eukaryota</taxon>
        <taxon>Fungi</taxon>
        <taxon>Fungi incertae sedis</taxon>
        <taxon>Blastocladiomycota</taxon>
        <taxon>Blastocladiomycetes</taxon>
        <taxon>Blastocladiales</taxon>
        <taxon>Catenariaceae</taxon>
        <taxon>Catenaria</taxon>
    </lineage>
</organism>
<protein>
    <submittedName>
        <fullName evidence="2">Uncharacterized protein</fullName>
    </submittedName>
</protein>
<dbReference type="Proteomes" id="UP000193411">
    <property type="component" value="Unassembled WGS sequence"/>
</dbReference>
<keyword evidence="3" id="KW-1185">Reference proteome</keyword>
<keyword evidence="1" id="KW-1133">Transmembrane helix</keyword>
<gene>
    <name evidence="2" type="ORF">BCR44DRAFT_1435366</name>
</gene>
<reference evidence="2 3" key="1">
    <citation type="submission" date="2016-07" db="EMBL/GenBank/DDBJ databases">
        <title>Pervasive Adenine N6-methylation of Active Genes in Fungi.</title>
        <authorList>
            <consortium name="DOE Joint Genome Institute"/>
            <person name="Mondo S.J."/>
            <person name="Dannebaum R.O."/>
            <person name="Kuo R.C."/>
            <person name="Labutti K."/>
            <person name="Haridas S."/>
            <person name="Kuo A."/>
            <person name="Salamov A."/>
            <person name="Ahrendt S.R."/>
            <person name="Lipzen A."/>
            <person name="Sullivan W."/>
            <person name="Andreopoulos W.B."/>
            <person name="Clum A."/>
            <person name="Lindquist E."/>
            <person name="Daum C."/>
            <person name="Ramamoorthy G.K."/>
            <person name="Gryganskyi A."/>
            <person name="Culley D."/>
            <person name="Magnuson J.K."/>
            <person name="James T.Y."/>
            <person name="O'Malley M.A."/>
            <person name="Stajich J.E."/>
            <person name="Spatafora J.W."/>
            <person name="Visel A."/>
            <person name="Grigoriev I.V."/>
        </authorList>
    </citation>
    <scope>NUCLEOTIDE SEQUENCE [LARGE SCALE GENOMIC DNA]</scope>
    <source>
        <strain evidence="2 3">PL171</strain>
    </source>
</reference>
<evidence type="ECO:0000256" key="1">
    <source>
        <dbReference type="SAM" id="Phobius"/>
    </source>
</evidence>
<dbReference type="EMBL" id="MCFL01000025">
    <property type="protein sequence ID" value="ORZ34899.1"/>
    <property type="molecule type" value="Genomic_DNA"/>
</dbReference>
<evidence type="ECO:0000313" key="2">
    <source>
        <dbReference type="EMBL" id="ORZ34899.1"/>
    </source>
</evidence>
<accession>A0A1Y2HK29</accession>
<name>A0A1Y2HK29_9FUNG</name>
<keyword evidence="1" id="KW-0812">Transmembrane</keyword>
<dbReference type="AlphaFoldDB" id="A0A1Y2HK29"/>
<feature type="transmembrane region" description="Helical" evidence="1">
    <location>
        <begin position="12"/>
        <end position="32"/>
    </location>
</feature>